<name>A0AAD5LXS5_PYTIN</name>
<accession>A0AAD5LXS5</accession>
<dbReference type="Pfam" id="PF16656">
    <property type="entry name" value="Pur_ac_phosph_N"/>
    <property type="match status" value="1"/>
</dbReference>
<evidence type="ECO:0000313" key="4">
    <source>
        <dbReference type="Proteomes" id="UP001209570"/>
    </source>
</evidence>
<reference evidence="3" key="1">
    <citation type="submission" date="2021-12" db="EMBL/GenBank/DDBJ databases">
        <title>Prjna785345.</title>
        <authorList>
            <person name="Rujirawat T."/>
            <person name="Krajaejun T."/>
        </authorList>
    </citation>
    <scope>NUCLEOTIDE SEQUENCE</scope>
    <source>
        <strain evidence="3">Pi057C3</strain>
    </source>
</reference>
<dbReference type="InterPro" id="IPR008963">
    <property type="entry name" value="Purple_acid_Pase-like_N"/>
</dbReference>
<feature type="region of interest" description="Disordered" evidence="1">
    <location>
        <begin position="63"/>
        <end position="89"/>
    </location>
</feature>
<dbReference type="SUPFAM" id="SSF49363">
    <property type="entry name" value="Purple acid phosphatase, N-terminal domain"/>
    <property type="match status" value="1"/>
</dbReference>
<gene>
    <name evidence="3" type="ORF">P43SY_011041</name>
</gene>
<dbReference type="InterPro" id="IPR015914">
    <property type="entry name" value="PAPs_N"/>
</dbReference>
<organism evidence="3 4">
    <name type="scientific">Pythium insidiosum</name>
    <name type="common">Pythiosis disease agent</name>
    <dbReference type="NCBI Taxonomy" id="114742"/>
    <lineage>
        <taxon>Eukaryota</taxon>
        <taxon>Sar</taxon>
        <taxon>Stramenopiles</taxon>
        <taxon>Oomycota</taxon>
        <taxon>Peronosporomycetes</taxon>
        <taxon>Pythiales</taxon>
        <taxon>Pythiaceae</taxon>
        <taxon>Pythium</taxon>
    </lineage>
</organism>
<keyword evidence="4" id="KW-1185">Reference proteome</keyword>
<evidence type="ECO:0000313" key="3">
    <source>
        <dbReference type="EMBL" id="KAJ0388590.1"/>
    </source>
</evidence>
<feature type="domain" description="Purple acid phosphatase N-terminal" evidence="2">
    <location>
        <begin position="16"/>
        <end position="62"/>
    </location>
</feature>
<dbReference type="AlphaFoldDB" id="A0AAD5LXS5"/>
<dbReference type="GO" id="GO:0046872">
    <property type="term" value="F:metal ion binding"/>
    <property type="evidence" value="ECO:0007669"/>
    <property type="project" value="InterPro"/>
</dbReference>
<dbReference type="Proteomes" id="UP001209570">
    <property type="component" value="Unassembled WGS sequence"/>
</dbReference>
<evidence type="ECO:0000256" key="1">
    <source>
        <dbReference type="SAM" id="MobiDB-lite"/>
    </source>
</evidence>
<feature type="compositionally biased region" description="Low complexity" evidence="1">
    <location>
        <begin position="66"/>
        <end position="89"/>
    </location>
</feature>
<protein>
    <recommendedName>
        <fullName evidence="2">Purple acid phosphatase N-terminal domain-containing protein</fullName>
    </recommendedName>
</protein>
<dbReference type="Gene3D" id="2.60.40.380">
    <property type="entry name" value="Purple acid phosphatase-like, N-terminal"/>
    <property type="match status" value="1"/>
</dbReference>
<evidence type="ECO:0000259" key="2">
    <source>
        <dbReference type="Pfam" id="PF16656"/>
    </source>
</evidence>
<proteinExistence type="predicted"/>
<dbReference type="EMBL" id="JAKCXM010008376">
    <property type="protein sequence ID" value="KAJ0388590.1"/>
    <property type="molecule type" value="Genomic_DNA"/>
</dbReference>
<comment type="caution">
    <text evidence="3">The sequence shown here is derived from an EMBL/GenBank/DDBJ whole genome shotgun (WGS) entry which is preliminary data.</text>
</comment>
<sequence>MCHAPATTRGPRLFRDPGVLFDAVMTGLQSGETYFYQVGSDDVDADADGNGDGVWSEVETFRMPPAAGEGPSTSTTGTTTGTATGTKTH</sequence>
<dbReference type="GO" id="GO:0003993">
    <property type="term" value="F:acid phosphatase activity"/>
    <property type="evidence" value="ECO:0007669"/>
    <property type="project" value="InterPro"/>
</dbReference>